<organism evidence="2 3">
    <name type="scientific">Botryobasidium botryosum (strain FD-172 SS1)</name>
    <dbReference type="NCBI Taxonomy" id="930990"/>
    <lineage>
        <taxon>Eukaryota</taxon>
        <taxon>Fungi</taxon>
        <taxon>Dikarya</taxon>
        <taxon>Basidiomycota</taxon>
        <taxon>Agaricomycotina</taxon>
        <taxon>Agaricomycetes</taxon>
        <taxon>Cantharellales</taxon>
        <taxon>Botryobasidiaceae</taxon>
        <taxon>Botryobasidium</taxon>
    </lineage>
</organism>
<name>A0A067M728_BOTB1</name>
<evidence type="ECO:0000313" key="3">
    <source>
        <dbReference type="Proteomes" id="UP000027195"/>
    </source>
</evidence>
<dbReference type="AlphaFoldDB" id="A0A067M728"/>
<feature type="compositionally biased region" description="Low complexity" evidence="1">
    <location>
        <begin position="90"/>
        <end position="109"/>
    </location>
</feature>
<dbReference type="OrthoDB" id="4062651at2759"/>
<dbReference type="InParanoid" id="A0A067M728"/>
<dbReference type="STRING" id="930990.A0A067M728"/>
<dbReference type="HOGENOM" id="CLU_1895871_0_0_1"/>
<protein>
    <submittedName>
        <fullName evidence="2">Uncharacterized protein</fullName>
    </submittedName>
</protein>
<accession>A0A067M728</accession>
<evidence type="ECO:0000256" key="1">
    <source>
        <dbReference type="SAM" id="MobiDB-lite"/>
    </source>
</evidence>
<dbReference type="EMBL" id="KL198109">
    <property type="protein sequence ID" value="KDQ07366.1"/>
    <property type="molecule type" value="Genomic_DNA"/>
</dbReference>
<feature type="region of interest" description="Disordered" evidence="1">
    <location>
        <begin position="90"/>
        <end position="116"/>
    </location>
</feature>
<evidence type="ECO:0000313" key="2">
    <source>
        <dbReference type="EMBL" id="KDQ07366.1"/>
    </source>
</evidence>
<reference evidence="3" key="1">
    <citation type="journal article" date="2014" name="Proc. Natl. Acad. Sci. U.S.A.">
        <title>Extensive sampling of basidiomycete genomes demonstrates inadequacy of the white-rot/brown-rot paradigm for wood decay fungi.</title>
        <authorList>
            <person name="Riley R."/>
            <person name="Salamov A.A."/>
            <person name="Brown D.W."/>
            <person name="Nagy L.G."/>
            <person name="Floudas D."/>
            <person name="Held B.W."/>
            <person name="Levasseur A."/>
            <person name="Lombard V."/>
            <person name="Morin E."/>
            <person name="Otillar R."/>
            <person name="Lindquist E.A."/>
            <person name="Sun H."/>
            <person name="LaButti K.M."/>
            <person name="Schmutz J."/>
            <person name="Jabbour D."/>
            <person name="Luo H."/>
            <person name="Baker S.E."/>
            <person name="Pisabarro A.G."/>
            <person name="Walton J.D."/>
            <person name="Blanchette R.A."/>
            <person name="Henrissat B."/>
            <person name="Martin F."/>
            <person name="Cullen D."/>
            <person name="Hibbett D.S."/>
            <person name="Grigoriev I.V."/>
        </authorList>
    </citation>
    <scope>NUCLEOTIDE SEQUENCE [LARGE SCALE GENOMIC DNA]</scope>
    <source>
        <strain evidence="3">FD-172 SS1</strain>
    </source>
</reference>
<gene>
    <name evidence="2" type="ORF">BOTBODRAFT_611645</name>
</gene>
<proteinExistence type="predicted"/>
<dbReference type="Proteomes" id="UP000027195">
    <property type="component" value="Unassembled WGS sequence"/>
</dbReference>
<sequence>MFEQYEAIRKVCCCPTFLVSIAGPRLAIAGAVFTDRFMSQILTDDVRIGTNDAKGDINAAILRVAHILRALRHSLEELDSYYRDLKSPRTVLTPSPTSSSSTRLSTHTSSRARREAQRLTSTIHLSSALTSRGL</sequence>
<keyword evidence="3" id="KW-1185">Reference proteome</keyword>